<evidence type="ECO:0000256" key="5">
    <source>
        <dbReference type="ARBA" id="ARBA00023002"/>
    </source>
</evidence>
<keyword evidence="4" id="KW-0862">Zinc</keyword>
<dbReference type="SUPFAM" id="SSF53213">
    <property type="entry name" value="LigB-like"/>
    <property type="match status" value="1"/>
</dbReference>
<sequence>MIGFFISHGSPTILIEENKWKDLLKEIGKEIKEKYNPETIIVSSPHFISWTGIHYIEKTEKLECIQDYYGFPEELYRYCYDAENDVELVKEIVNLSNGIIKEDDKWGLDHGAWIPLYYMFPKDKPKVVTISITENSPEDHYKVGEIIRRAVEKLNRNAIFLATGSPTHRLDLFYFKIKPKPSKFDMILIDLVKNGNFNDILRIKELYPKEYEAAMPEGDLNTLYMLLGYLKPKKGEILGYEVPWAGVSMLAIGFYD</sequence>
<dbReference type="GeneID" id="68866056"/>
<dbReference type="InterPro" id="IPR004183">
    <property type="entry name" value="Xdiol_dOase_suB"/>
</dbReference>
<keyword evidence="5" id="KW-0560">Oxidoreductase</keyword>
<dbReference type="GO" id="GO:0008270">
    <property type="term" value="F:zinc ion binding"/>
    <property type="evidence" value="ECO:0007669"/>
    <property type="project" value="InterPro"/>
</dbReference>
<dbReference type="AlphaFoldDB" id="A0AAQ4CR76"/>
<dbReference type="PANTHER" id="PTHR30096">
    <property type="entry name" value="4,5-DOPA DIOXYGENASE EXTRADIOL-LIKE PROTEIN"/>
    <property type="match status" value="1"/>
</dbReference>
<proteinExistence type="inferred from homology"/>
<dbReference type="Proteomes" id="UP001319921">
    <property type="component" value="Chromosome"/>
</dbReference>
<protein>
    <submittedName>
        <fullName evidence="7">Dioxygenase</fullName>
    </submittedName>
</protein>
<reference evidence="7 8" key="1">
    <citation type="journal article" date="2022" name="Microbiol. Resour. Announc.">
        <title>Complete Genome Sequence of the Hyperthermophilic and Acidophilic Archaeon Saccharolobus caldissimus Strain HS-3T.</title>
        <authorList>
            <person name="Sakai H.D."/>
            <person name="Kurosawa N."/>
        </authorList>
    </citation>
    <scope>NUCLEOTIDE SEQUENCE [LARGE SCALE GENOMIC DNA]</scope>
    <source>
        <strain evidence="7 8">JCM32116</strain>
    </source>
</reference>
<gene>
    <name evidence="7" type="ORF">SACC_13240</name>
</gene>
<evidence type="ECO:0000313" key="8">
    <source>
        <dbReference type="Proteomes" id="UP001319921"/>
    </source>
</evidence>
<evidence type="ECO:0000256" key="4">
    <source>
        <dbReference type="ARBA" id="ARBA00022833"/>
    </source>
</evidence>
<comment type="similarity">
    <text evidence="2">Belongs to the DODA-type extradiol aromatic ring-opening dioxygenase family.</text>
</comment>
<dbReference type="CDD" id="cd07363">
    <property type="entry name" value="45_DOPA_Dioxygenase"/>
    <property type="match status" value="1"/>
</dbReference>
<evidence type="ECO:0000256" key="3">
    <source>
        <dbReference type="ARBA" id="ARBA00022723"/>
    </source>
</evidence>
<accession>A0AAQ4CR76</accession>
<name>A0AAQ4CR76_9CREN</name>
<evidence type="ECO:0000313" key="7">
    <source>
        <dbReference type="EMBL" id="BDB98307.1"/>
    </source>
</evidence>
<evidence type="ECO:0000256" key="1">
    <source>
        <dbReference type="ARBA" id="ARBA00001947"/>
    </source>
</evidence>
<feature type="domain" description="Extradiol ring-cleavage dioxygenase class III enzyme subunit B" evidence="6">
    <location>
        <begin position="4"/>
        <end position="254"/>
    </location>
</feature>
<evidence type="ECO:0000259" key="6">
    <source>
        <dbReference type="Pfam" id="PF02900"/>
    </source>
</evidence>
<dbReference type="Gene3D" id="3.40.830.10">
    <property type="entry name" value="LigB-like"/>
    <property type="match status" value="1"/>
</dbReference>
<dbReference type="EMBL" id="AP025226">
    <property type="protein sequence ID" value="BDB98307.1"/>
    <property type="molecule type" value="Genomic_DNA"/>
</dbReference>
<dbReference type="RefSeq" id="WP_229572202.1">
    <property type="nucleotide sequence ID" value="NZ_AP025226.1"/>
</dbReference>
<dbReference type="PANTHER" id="PTHR30096:SF0">
    <property type="entry name" value="4,5-DOPA DIOXYGENASE EXTRADIOL-LIKE PROTEIN"/>
    <property type="match status" value="1"/>
</dbReference>
<keyword evidence="7" id="KW-0223">Dioxygenase</keyword>
<organism evidence="7 8">
    <name type="scientific">Saccharolobus caldissimus</name>
    <dbReference type="NCBI Taxonomy" id="1702097"/>
    <lineage>
        <taxon>Archaea</taxon>
        <taxon>Thermoproteota</taxon>
        <taxon>Thermoprotei</taxon>
        <taxon>Sulfolobales</taxon>
        <taxon>Sulfolobaceae</taxon>
        <taxon>Saccharolobus</taxon>
    </lineage>
</organism>
<comment type="cofactor">
    <cofactor evidence="1">
        <name>Zn(2+)</name>
        <dbReference type="ChEBI" id="CHEBI:29105"/>
    </cofactor>
</comment>
<keyword evidence="3" id="KW-0479">Metal-binding</keyword>
<keyword evidence="8" id="KW-1185">Reference proteome</keyword>
<evidence type="ECO:0000256" key="2">
    <source>
        <dbReference type="ARBA" id="ARBA00007581"/>
    </source>
</evidence>
<dbReference type="KEGG" id="scas:SACC_13240"/>
<dbReference type="GO" id="GO:0016702">
    <property type="term" value="F:oxidoreductase activity, acting on single donors with incorporation of molecular oxygen, incorporation of two atoms of oxygen"/>
    <property type="evidence" value="ECO:0007669"/>
    <property type="project" value="UniProtKB-ARBA"/>
</dbReference>
<dbReference type="InterPro" id="IPR014436">
    <property type="entry name" value="Extradiol_dOase_DODA"/>
</dbReference>
<dbReference type="Pfam" id="PF02900">
    <property type="entry name" value="LigB"/>
    <property type="match status" value="1"/>
</dbReference>
<dbReference type="PIRSF" id="PIRSF006157">
    <property type="entry name" value="Doxgns_DODA"/>
    <property type="match status" value="1"/>
</dbReference>
<dbReference type="GO" id="GO:0008198">
    <property type="term" value="F:ferrous iron binding"/>
    <property type="evidence" value="ECO:0007669"/>
    <property type="project" value="InterPro"/>
</dbReference>